<organism evidence="2 3">
    <name type="scientific">Plakobranchus ocellatus</name>
    <dbReference type="NCBI Taxonomy" id="259542"/>
    <lineage>
        <taxon>Eukaryota</taxon>
        <taxon>Metazoa</taxon>
        <taxon>Spiralia</taxon>
        <taxon>Lophotrochozoa</taxon>
        <taxon>Mollusca</taxon>
        <taxon>Gastropoda</taxon>
        <taxon>Heterobranchia</taxon>
        <taxon>Euthyneura</taxon>
        <taxon>Panpulmonata</taxon>
        <taxon>Sacoglossa</taxon>
        <taxon>Placobranchoidea</taxon>
        <taxon>Plakobranchidae</taxon>
        <taxon>Plakobranchus</taxon>
    </lineage>
</organism>
<evidence type="ECO:0000313" key="3">
    <source>
        <dbReference type="Proteomes" id="UP000735302"/>
    </source>
</evidence>
<feature type="region of interest" description="Disordered" evidence="1">
    <location>
        <begin position="1"/>
        <end position="24"/>
    </location>
</feature>
<evidence type="ECO:0000256" key="1">
    <source>
        <dbReference type="SAM" id="MobiDB-lite"/>
    </source>
</evidence>
<keyword evidence="3" id="KW-1185">Reference proteome</keyword>
<proteinExistence type="predicted"/>
<gene>
    <name evidence="2" type="ORF">PoB_004751700</name>
</gene>
<name>A0AAV4BNR9_9GAST</name>
<reference evidence="2 3" key="1">
    <citation type="journal article" date="2021" name="Elife">
        <title>Chloroplast acquisition without the gene transfer in kleptoplastic sea slugs, Plakobranchus ocellatus.</title>
        <authorList>
            <person name="Maeda T."/>
            <person name="Takahashi S."/>
            <person name="Yoshida T."/>
            <person name="Shimamura S."/>
            <person name="Takaki Y."/>
            <person name="Nagai Y."/>
            <person name="Toyoda A."/>
            <person name="Suzuki Y."/>
            <person name="Arimoto A."/>
            <person name="Ishii H."/>
            <person name="Satoh N."/>
            <person name="Nishiyama T."/>
            <person name="Hasebe M."/>
            <person name="Maruyama T."/>
            <person name="Minagawa J."/>
            <person name="Obokata J."/>
            <person name="Shigenobu S."/>
        </authorList>
    </citation>
    <scope>NUCLEOTIDE SEQUENCE [LARGE SCALE GENOMIC DNA]</scope>
</reference>
<dbReference type="Proteomes" id="UP000735302">
    <property type="component" value="Unassembled WGS sequence"/>
</dbReference>
<protein>
    <submittedName>
        <fullName evidence="2">Uncharacterized protein</fullName>
    </submittedName>
</protein>
<comment type="caution">
    <text evidence="2">The sequence shown here is derived from an EMBL/GenBank/DDBJ whole genome shotgun (WGS) entry which is preliminary data.</text>
</comment>
<evidence type="ECO:0000313" key="2">
    <source>
        <dbReference type="EMBL" id="GFO21012.1"/>
    </source>
</evidence>
<feature type="compositionally biased region" description="Polar residues" evidence="1">
    <location>
        <begin position="12"/>
        <end position="23"/>
    </location>
</feature>
<sequence length="79" mass="8725">MEASSEFRGSKPGTTRQFSNAPQLGSFLMPHSSAVFQCPTARQFSNAPQLGSFLMPHSSAVFYWPIARQFIMPHSSAVF</sequence>
<accession>A0AAV4BNR9</accession>
<dbReference type="AlphaFoldDB" id="A0AAV4BNR9"/>
<dbReference type="EMBL" id="BLXT01005251">
    <property type="protein sequence ID" value="GFO21012.1"/>
    <property type="molecule type" value="Genomic_DNA"/>
</dbReference>